<name>A0ABX8RZE2_NOCIO</name>
<feature type="domain" description="Rv3651-like N-terminal" evidence="1">
    <location>
        <begin position="1"/>
        <end position="104"/>
    </location>
</feature>
<evidence type="ECO:0000313" key="2">
    <source>
        <dbReference type="EMBL" id="QXN94646.1"/>
    </source>
</evidence>
<evidence type="ECO:0000313" key="3">
    <source>
        <dbReference type="Proteomes" id="UP000694257"/>
    </source>
</evidence>
<dbReference type="InterPro" id="IPR041458">
    <property type="entry name" value="Rv3651-like_N"/>
</dbReference>
<organism evidence="2 3">
    <name type="scientific">Nocardia iowensis</name>
    <dbReference type="NCBI Taxonomy" id="204891"/>
    <lineage>
        <taxon>Bacteria</taxon>
        <taxon>Bacillati</taxon>
        <taxon>Actinomycetota</taxon>
        <taxon>Actinomycetes</taxon>
        <taxon>Mycobacteriales</taxon>
        <taxon>Nocardiaceae</taxon>
        <taxon>Nocardia</taxon>
    </lineage>
</organism>
<sequence length="368" mass="41322">MTIETLTPGFMSVVSVGDSARDFSSVHRVLQRLLTKMPAIYDCLNTGDILDILRSARDRATDVDFVMPTASGPHLLKVRPVYGPTGAVHAVRLWLGPADVPIPELRPAVGGIWDLDAQTVAQPSGITRLCGVAAEEYVPRMSLAELFQRIPMFDRHAELLDLLYDPRAGDRFQHDVVVVFASARPALWRVTICARDEDGQRGAWLLFEQIRSDNLPPVCPTLERVGLREAHRRAGTYLAIVQLAHTSITHWLTDPAPWVRWDYLFRPVDVFHPEDRGRLIELAHGPRTGDTTRITVRVLNYAGEYTPTSMLLYPYPGFSNRELSIAQFVRVADSVASLDLTRNELASNRQPQIGYDEQLRHSLACRIK</sequence>
<dbReference type="Pfam" id="PF18007">
    <property type="entry name" value="Rv3651-like_N"/>
    <property type="match status" value="1"/>
</dbReference>
<proteinExistence type="predicted"/>
<evidence type="ECO:0000259" key="1">
    <source>
        <dbReference type="Pfam" id="PF18007"/>
    </source>
</evidence>
<dbReference type="Proteomes" id="UP000694257">
    <property type="component" value="Chromosome"/>
</dbReference>
<reference evidence="2 3" key="1">
    <citation type="submission" date="2021-07" db="EMBL/GenBank/DDBJ databases">
        <title>Whole Genome Sequence of Nocardia Iowensis.</title>
        <authorList>
            <person name="Lamm A."/>
            <person name="Collins-Fairclough A.M."/>
            <person name="Bunk B."/>
            <person name="Sproer C."/>
        </authorList>
    </citation>
    <scope>NUCLEOTIDE SEQUENCE [LARGE SCALE GENOMIC DNA]</scope>
    <source>
        <strain evidence="2 3">NRRL 5646</strain>
    </source>
</reference>
<keyword evidence="3" id="KW-1185">Reference proteome</keyword>
<dbReference type="EMBL" id="CP078145">
    <property type="protein sequence ID" value="QXN94646.1"/>
    <property type="molecule type" value="Genomic_DNA"/>
</dbReference>
<gene>
    <name evidence="2" type="ORF">KV110_17280</name>
</gene>
<accession>A0ABX8RZE2</accession>
<protein>
    <submittedName>
        <fullName evidence="2">DUF5593 domain-containing protein</fullName>
    </submittedName>
</protein>
<dbReference type="RefSeq" id="WP_218477276.1">
    <property type="nucleotide sequence ID" value="NZ_BAABJN010000015.1"/>
</dbReference>